<sequence>MAFSLQSSSQQDFGGNMLFPKVSDSFNSNSSTSKLTSSDKLSELPISSPGTTANRVIRSQNARAIRRSLDSLPSFSSGDSGHSPRISQAWSTVPAGKSLPQTSISGNDTPKQRVSFDSDRPQVREAVSQSRSRAASPLRIFQHLSAGFHRRNRTDDPFVPVNPFEFTRAGFYSCFCISSTVSESDTKASTKHARIFITDTLPRQVYLHLLLRLPSMYFSRVARIFEDAEVSRPDIERMIDAGIGGDVLELLSPPSARESMAASIRASTPIAANSPLPVPDEWTPAVVSPALVRFKHSWEDFITSLIKEWKTLNVVSALLLSAILTMFQIPPAASDPVTRTTALLSLVSALMSLCYGCVYIVRFSTMGSMYRASKFAEEARRTDTLIWWNVWTLLSMPAVFLAWSVVFFIVSIMSFVWRTGSVLDPDEAQLLGPQAILGPRIAITAVLLLGLLYFALIIVTLRRYGQPPGLRTVEGDVEAQTGPRGRPVERTRAGRMRRNTVRTVAAAQPDAVEKGADSLAVADGQPPSTVFPIAGPPGCGPSSNIM</sequence>
<dbReference type="OrthoDB" id="3062801at2759"/>
<feature type="region of interest" description="Disordered" evidence="1">
    <location>
        <begin position="22"/>
        <end position="59"/>
    </location>
</feature>
<accession>A0A8H6YAS2</accession>
<organism evidence="3 4">
    <name type="scientific">Mycena sanguinolenta</name>
    <dbReference type="NCBI Taxonomy" id="230812"/>
    <lineage>
        <taxon>Eukaryota</taxon>
        <taxon>Fungi</taxon>
        <taxon>Dikarya</taxon>
        <taxon>Basidiomycota</taxon>
        <taxon>Agaricomycotina</taxon>
        <taxon>Agaricomycetes</taxon>
        <taxon>Agaricomycetidae</taxon>
        <taxon>Agaricales</taxon>
        <taxon>Marasmiineae</taxon>
        <taxon>Mycenaceae</taxon>
        <taxon>Mycena</taxon>
    </lineage>
</organism>
<feature type="compositionally biased region" description="Polar residues" evidence="1">
    <location>
        <begin position="71"/>
        <end position="91"/>
    </location>
</feature>
<dbReference type="Proteomes" id="UP000623467">
    <property type="component" value="Unassembled WGS sequence"/>
</dbReference>
<keyword evidence="4" id="KW-1185">Reference proteome</keyword>
<name>A0A8H6YAS2_9AGAR</name>
<evidence type="ECO:0000256" key="1">
    <source>
        <dbReference type="SAM" id="MobiDB-lite"/>
    </source>
</evidence>
<evidence type="ECO:0000256" key="2">
    <source>
        <dbReference type="SAM" id="Phobius"/>
    </source>
</evidence>
<feature type="compositionally biased region" description="Low complexity" evidence="1">
    <location>
        <begin position="23"/>
        <end position="39"/>
    </location>
</feature>
<feature type="transmembrane region" description="Helical" evidence="2">
    <location>
        <begin position="311"/>
        <end position="330"/>
    </location>
</feature>
<comment type="caution">
    <text evidence="3">The sequence shown here is derived from an EMBL/GenBank/DDBJ whole genome shotgun (WGS) entry which is preliminary data.</text>
</comment>
<dbReference type="EMBL" id="JACAZH010000011">
    <property type="protein sequence ID" value="KAF7354665.1"/>
    <property type="molecule type" value="Genomic_DNA"/>
</dbReference>
<keyword evidence="2" id="KW-0472">Membrane</keyword>
<feature type="compositionally biased region" description="Basic and acidic residues" evidence="1">
    <location>
        <begin position="110"/>
        <end position="123"/>
    </location>
</feature>
<feature type="region of interest" description="Disordered" evidence="1">
    <location>
        <begin position="474"/>
        <end position="493"/>
    </location>
</feature>
<protein>
    <submittedName>
        <fullName evidence="3">Uncharacterized protein</fullName>
    </submittedName>
</protein>
<evidence type="ECO:0000313" key="4">
    <source>
        <dbReference type="Proteomes" id="UP000623467"/>
    </source>
</evidence>
<gene>
    <name evidence="3" type="ORF">MSAN_01380200</name>
</gene>
<dbReference type="AlphaFoldDB" id="A0A8H6YAS2"/>
<feature type="region of interest" description="Disordered" evidence="1">
    <location>
        <begin position="71"/>
        <end position="131"/>
    </location>
</feature>
<keyword evidence="2" id="KW-1133">Transmembrane helix</keyword>
<proteinExistence type="predicted"/>
<keyword evidence="2" id="KW-0812">Transmembrane</keyword>
<feature type="transmembrane region" description="Helical" evidence="2">
    <location>
        <begin position="385"/>
        <end position="417"/>
    </location>
</feature>
<feature type="compositionally biased region" description="Polar residues" evidence="1">
    <location>
        <begin position="99"/>
        <end position="109"/>
    </location>
</feature>
<reference evidence="3" key="1">
    <citation type="submission" date="2020-05" db="EMBL/GenBank/DDBJ databases">
        <title>Mycena genomes resolve the evolution of fungal bioluminescence.</title>
        <authorList>
            <person name="Tsai I.J."/>
        </authorList>
    </citation>
    <scope>NUCLEOTIDE SEQUENCE</scope>
    <source>
        <strain evidence="3">160909Yilan</strain>
    </source>
</reference>
<evidence type="ECO:0000313" key="3">
    <source>
        <dbReference type="EMBL" id="KAF7354665.1"/>
    </source>
</evidence>
<feature type="transmembrane region" description="Helical" evidence="2">
    <location>
        <begin position="437"/>
        <end position="461"/>
    </location>
</feature>
<feature type="transmembrane region" description="Helical" evidence="2">
    <location>
        <begin position="342"/>
        <end position="364"/>
    </location>
</feature>
<feature type="compositionally biased region" description="Polar residues" evidence="1">
    <location>
        <begin position="48"/>
        <end position="59"/>
    </location>
</feature>